<evidence type="ECO:0000313" key="1">
    <source>
        <dbReference type="EMBL" id="KAF4681547.1"/>
    </source>
</evidence>
<dbReference type="EMBL" id="JABANP010000506">
    <property type="protein sequence ID" value="KAF4681547.1"/>
    <property type="molecule type" value="Genomic_DNA"/>
</dbReference>
<evidence type="ECO:0000313" key="2">
    <source>
        <dbReference type="Proteomes" id="UP000541610"/>
    </source>
</evidence>
<organism evidence="1 2">
    <name type="scientific">Perkinsus olseni</name>
    <name type="common">Perkinsus atlanticus</name>
    <dbReference type="NCBI Taxonomy" id="32597"/>
    <lineage>
        <taxon>Eukaryota</taxon>
        <taxon>Sar</taxon>
        <taxon>Alveolata</taxon>
        <taxon>Perkinsozoa</taxon>
        <taxon>Perkinsea</taxon>
        <taxon>Perkinsida</taxon>
        <taxon>Perkinsidae</taxon>
        <taxon>Perkinsus</taxon>
    </lineage>
</organism>
<proteinExistence type="predicted"/>
<gene>
    <name evidence="1" type="ORF">FOZ60_011958</name>
</gene>
<accession>A0A7J6NDK5</accession>
<protein>
    <submittedName>
        <fullName evidence="1">Uncharacterized protein</fullName>
    </submittedName>
</protein>
<comment type="caution">
    <text evidence="1">The sequence shown here is derived from an EMBL/GenBank/DDBJ whole genome shotgun (WGS) entry which is preliminary data.</text>
</comment>
<dbReference type="AlphaFoldDB" id="A0A7J6NDK5"/>
<dbReference type="Proteomes" id="UP000541610">
    <property type="component" value="Unassembled WGS sequence"/>
</dbReference>
<name>A0A7J6NDK5_PEROL</name>
<reference evidence="1 2" key="1">
    <citation type="submission" date="2020-04" db="EMBL/GenBank/DDBJ databases">
        <title>Perkinsus olseni comparative genomics.</title>
        <authorList>
            <person name="Bogema D.R."/>
        </authorList>
    </citation>
    <scope>NUCLEOTIDE SEQUENCE [LARGE SCALE GENOMIC DNA]</scope>
    <source>
        <strain evidence="1">00978-12</strain>
    </source>
</reference>
<sequence>MSTKQIVSYAAVGLLSPVPLGSASAAFSSHEVKGYPPLKRAEISAKDDVAYCYFSNGGVEEGTWESLEFKLTQDAVVNTLVAICPKNAWEFKMPLKGAGLDPLQFVNVTHPIILEELDMLSTAAAGLKADVDEGETYIPERVIRNSGKHQAASINKKKEIMCLNVLTVLKTKYRSHENLCNALREVSMDAVQAAREGGSKVETFTTVVIS</sequence>